<dbReference type="RefSeq" id="WP_062219829.1">
    <property type="nucleotide sequence ID" value="NZ_CP012023.1"/>
</dbReference>
<dbReference type="AlphaFoldDB" id="A0A0P0ACT5"/>
<reference evidence="2 3" key="1">
    <citation type="submission" date="2015-05" db="EMBL/GenBank/DDBJ databases">
        <authorList>
            <person name="Wang D.B."/>
            <person name="Wang M."/>
        </authorList>
    </citation>
    <scope>NUCLEOTIDE SEQUENCE [LARGE SCALE GENOMIC DNA]</scope>
    <source>
        <strain evidence="2 3">IMCC 12053</strain>
    </source>
</reference>
<accession>A0A0P0ACT5</accession>
<feature type="compositionally biased region" description="Pro residues" evidence="1">
    <location>
        <begin position="50"/>
        <end position="60"/>
    </location>
</feature>
<evidence type="ECO:0000256" key="1">
    <source>
        <dbReference type="SAM" id="MobiDB-lite"/>
    </source>
</evidence>
<protein>
    <submittedName>
        <fullName evidence="2">Uncharacterized protein</fullName>
    </submittedName>
</protein>
<gene>
    <name evidence="2" type="ORF">IMCC12053_2731</name>
</gene>
<organism evidence="2 3">
    <name type="scientific">Celeribacter marinus</name>
    <dbReference type="NCBI Taxonomy" id="1397108"/>
    <lineage>
        <taxon>Bacteria</taxon>
        <taxon>Pseudomonadati</taxon>
        <taxon>Pseudomonadota</taxon>
        <taxon>Alphaproteobacteria</taxon>
        <taxon>Rhodobacterales</taxon>
        <taxon>Roseobacteraceae</taxon>
        <taxon>Celeribacter</taxon>
    </lineage>
</organism>
<dbReference type="Proteomes" id="UP000064920">
    <property type="component" value="Chromosome"/>
</dbReference>
<dbReference type="EMBL" id="CP012023">
    <property type="protein sequence ID" value="ALI56678.1"/>
    <property type="molecule type" value="Genomic_DNA"/>
</dbReference>
<dbReference type="KEGG" id="cmar:IMCC12053_2731"/>
<evidence type="ECO:0000313" key="2">
    <source>
        <dbReference type="EMBL" id="ALI56678.1"/>
    </source>
</evidence>
<keyword evidence="3" id="KW-1185">Reference proteome</keyword>
<feature type="compositionally biased region" description="Low complexity" evidence="1">
    <location>
        <begin position="23"/>
        <end position="49"/>
    </location>
</feature>
<proteinExistence type="predicted"/>
<evidence type="ECO:0000313" key="3">
    <source>
        <dbReference type="Proteomes" id="UP000064920"/>
    </source>
</evidence>
<name>A0A0P0ACT5_9RHOB</name>
<feature type="region of interest" description="Disordered" evidence="1">
    <location>
        <begin position="12"/>
        <end position="72"/>
    </location>
</feature>
<sequence length="109" mass="10816">MNISMGPAYVANPYIAPAQPPTSVGSASHSSGAIAGTKAEGAPPNGARPNGPPPNGPPPSKSAETGSDAQSLFDALIADDTEDDANTLAANNANALYNEMQALILSNAV</sequence>